<dbReference type="InterPro" id="IPR013786">
    <property type="entry name" value="AcylCoA_DH/ox_N"/>
</dbReference>
<keyword evidence="5" id="KW-1185">Reference proteome</keyword>
<dbReference type="Pfam" id="PF08028">
    <property type="entry name" value="Acyl-CoA_dh_2"/>
    <property type="match status" value="1"/>
</dbReference>
<dbReference type="Pfam" id="PF02771">
    <property type="entry name" value="Acyl-CoA_dh_N"/>
    <property type="match status" value="1"/>
</dbReference>
<dbReference type="GO" id="GO:0050660">
    <property type="term" value="F:flavin adenine dinucleotide binding"/>
    <property type="evidence" value="ECO:0007669"/>
    <property type="project" value="InterPro"/>
</dbReference>
<dbReference type="SUPFAM" id="SSF56645">
    <property type="entry name" value="Acyl-CoA dehydrogenase NM domain-like"/>
    <property type="match status" value="1"/>
</dbReference>
<feature type="domain" description="Acyl-CoA dehydrogenase C-terminal" evidence="3">
    <location>
        <begin position="260"/>
        <end position="346"/>
    </location>
</feature>
<evidence type="ECO:0000313" key="4">
    <source>
        <dbReference type="EMBL" id="RIW29193.1"/>
    </source>
</evidence>
<dbReference type="InterPro" id="IPR046373">
    <property type="entry name" value="Acyl-CoA_Oxase/DH_mid-dom_sf"/>
</dbReference>
<dbReference type="PIRSF" id="PIRSF016578">
    <property type="entry name" value="HsaA"/>
    <property type="match status" value="1"/>
</dbReference>
<name>A0A3A1QRM3_9BACI</name>
<dbReference type="Gene3D" id="1.20.140.10">
    <property type="entry name" value="Butyryl-CoA Dehydrogenase, subunit A, domain 3"/>
    <property type="match status" value="1"/>
</dbReference>
<dbReference type="EMBL" id="QXIR01000035">
    <property type="protein sequence ID" value="RIW29193.1"/>
    <property type="molecule type" value="Genomic_DNA"/>
</dbReference>
<dbReference type="RefSeq" id="WP_119548988.1">
    <property type="nucleotide sequence ID" value="NZ_QXIR01000035.1"/>
</dbReference>
<dbReference type="Gene3D" id="2.40.110.10">
    <property type="entry name" value="Butyryl-CoA Dehydrogenase, subunit A, domain 2"/>
    <property type="match status" value="1"/>
</dbReference>
<dbReference type="Gene3D" id="1.10.540.10">
    <property type="entry name" value="Acyl-CoA dehydrogenase/oxidase, N-terminal domain"/>
    <property type="match status" value="1"/>
</dbReference>
<evidence type="ECO:0000313" key="5">
    <source>
        <dbReference type="Proteomes" id="UP000265801"/>
    </source>
</evidence>
<reference evidence="4 5" key="1">
    <citation type="submission" date="2018-09" db="EMBL/GenBank/DDBJ databases">
        <title>Bacillus saliacetes sp. nov., isolated from Thai shrimp paste (Ka-pi).</title>
        <authorList>
            <person name="Daroonpunt R."/>
            <person name="Tanasupawat S."/>
            <person name="Yiamsombut S."/>
        </authorList>
    </citation>
    <scope>NUCLEOTIDE SEQUENCE [LARGE SCALE GENOMIC DNA]</scope>
    <source>
        <strain evidence="4 5">SKP7-4</strain>
    </source>
</reference>
<proteinExistence type="predicted"/>
<evidence type="ECO:0000259" key="2">
    <source>
        <dbReference type="Pfam" id="PF02771"/>
    </source>
</evidence>
<sequence length="349" mass="38625">MKEFTDQEVNEIRSCEMQMDSNGDFPGELLHIIYEKQLFKLFVPENLGGRMVSLPESVRIFEEASAINGSFGWLVTIGSGGGFFAGNMKEEVVADVFQEREAVIAGSGAPTGTAEKCEGGYRVTGEWKYCSGAEFATTFTASALISGAGEEPEMRAFAFTPEQAEVIEDWNAFGLKATGSHTFRVKDVFVPVERTFSVFESNGLLEAPVFTYPFEPFAQASFTAVVLGLGRRLMEEARYYDGLLNPDSPKKSVLAGVLEEQEARMEELSSTFYSTIEGNWDLHLRGESADDQYNEVGTVCARTAQGVREAAFSLYPYLGMYASDQDTPFNRVWRDLLTASQHALISPYR</sequence>
<dbReference type="Proteomes" id="UP000265801">
    <property type="component" value="Unassembled WGS sequence"/>
</dbReference>
<dbReference type="AlphaFoldDB" id="A0A3A1QRM3"/>
<gene>
    <name evidence="4" type="ORF">D3H55_19555</name>
</gene>
<evidence type="ECO:0000256" key="1">
    <source>
        <dbReference type="ARBA" id="ARBA00023002"/>
    </source>
</evidence>
<dbReference type="GO" id="GO:0016627">
    <property type="term" value="F:oxidoreductase activity, acting on the CH-CH group of donors"/>
    <property type="evidence" value="ECO:0007669"/>
    <property type="project" value="InterPro"/>
</dbReference>
<keyword evidence="1" id="KW-0560">Oxidoreductase</keyword>
<evidence type="ECO:0000259" key="3">
    <source>
        <dbReference type="Pfam" id="PF08028"/>
    </source>
</evidence>
<protein>
    <submittedName>
        <fullName evidence="4">Acyl-CoA dehydrogenase</fullName>
    </submittedName>
</protein>
<organism evidence="4 5">
    <name type="scientific">Bacillus salacetis</name>
    <dbReference type="NCBI Taxonomy" id="2315464"/>
    <lineage>
        <taxon>Bacteria</taxon>
        <taxon>Bacillati</taxon>
        <taxon>Bacillota</taxon>
        <taxon>Bacilli</taxon>
        <taxon>Bacillales</taxon>
        <taxon>Bacillaceae</taxon>
        <taxon>Bacillus</taxon>
    </lineage>
</organism>
<dbReference type="InterPro" id="IPR013107">
    <property type="entry name" value="Acyl-CoA_DH_C"/>
</dbReference>
<comment type="caution">
    <text evidence="4">The sequence shown here is derived from an EMBL/GenBank/DDBJ whole genome shotgun (WGS) entry which is preliminary data.</text>
</comment>
<dbReference type="OrthoDB" id="1170793at2"/>
<dbReference type="InterPro" id="IPR009100">
    <property type="entry name" value="AcylCoA_DH/oxidase_NM_dom_sf"/>
</dbReference>
<feature type="domain" description="Acyl-CoA dehydrogenase/oxidase N-terminal" evidence="2">
    <location>
        <begin position="3"/>
        <end position="80"/>
    </location>
</feature>
<accession>A0A3A1QRM3</accession>
<dbReference type="InterPro" id="IPR037069">
    <property type="entry name" value="AcylCoA_DH/ox_N_sf"/>
</dbReference>